<evidence type="ECO:0000256" key="6">
    <source>
        <dbReference type="PROSITE-ProRule" id="PRU00023"/>
    </source>
</evidence>
<keyword evidence="3 7" id="KW-0863">Zinc-finger</keyword>
<feature type="repeat" description="ANK" evidence="6">
    <location>
        <begin position="526"/>
        <end position="558"/>
    </location>
</feature>
<feature type="repeat" description="ANK" evidence="6">
    <location>
        <begin position="1222"/>
        <end position="1255"/>
    </location>
</feature>
<dbReference type="SMART" id="SM00248">
    <property type="entry name" value="ANK"/>
    <property type="match status" value="26"/>
</dbReference>
<dbReference type="EMBL" id="JAWRVE010000040">
    <property type="protein sequence ID" value="KAL1869585.1"/>
    <property type="molecule type" value="Genomic_DNA"/>
</dbReference>
<feature type="repeat" description="ANK" evidence="6">
    <location>
        <begin position="705"/>
        <end position="737"/>
    </location>
</feature>
<dbReference type="SUPFAM" id="SSF57850">
    <property type="entry name" value="RING/U-box"/>
    <property type="match status" value="1"/>
</dbReference>
<dbReference type="PANTHER" id="PTHR24198:SF165">
    <property type="entry name" value="ANKYRIN REPEAT-CONTAINING PROTEIN-RELATED"/>
    <property type="match status" value="1"/>
</dbReference>
<evidence type="ECO:0000313" key="10">
    <source>
        <dbReference type="EMBL" id="KAL1869585.1"/>
    </source>
</evidence>
<dbReference type="PRINTS" id="PR01415">
    <property type="entry name" value="ANKYRIN"/>
</dbReference>
<feature type="repeat" description="ANK" evidence="6">
    <location>
        <begin position="491"/>
        <end position="524"/>
    </location>
</feature>
<feature type="repeat" description="ANK" evidence="6">
    <location>
        <begin position="1123"/>
        <end position="1155"/>
    </location>
</feature>
<evidence type="ECO:0000313" key="11">
    <source>
        <dbReference type="Proteomes" id="UP001583177"/>
    </source>
</evidence>
<feature type="repeat" description="ANK" evidence="6">
    <location>
        <begin position="1293"/>
        <end position="1326"/>
    </location>
</feature>
<keyword evidence="1" id="KW-0479">Metal-binding</keyword>
<dbReference type="InterPro" id="IPR000433">
    <property type="entry name" value="Znf_ZZ"/>
</dbReference>
<reference evidence="10 11" key="1">
    <citation type="journal article" date="2024" name="IMA Fungus">
        <title>IMA Genome - F19 : A genome assembly and annotation guide to empower mycologists, including annotated draft genome sequences of Ceratocystis pirilliformis, Diaporthe australafricana, Fusarium ophioides, Paecilomyces lecythidis, and Sporothrix stenoceras.</title>
        <authorList>
            <person name="Aylward J."/>
            <person name="Wilson A.M."/>
            <person name="Visagie C.M."/>
            <person name="Spraker J."/>
            <person name="Barnes I."/>
            <person name="Buitendag C."/>
            <person name="Ceriani C."/>
            <person name="Del Mar Angel L."/>
            <person name="du Plessis D."/>
            <person name="Fuchs T."/>
            <person name="Gasser K."/>
            <person name="Kramer D."/>
            <person name="Li W."/>
            <person name="Munsamy K."/>
            <person name="Piso A."/>
            <person name="Price J.L."/>
            <person name="Sonnekus B."/>
            <person name="Thomas C."/>
            <person name="van der Nest A."/>
            <person name="van Dijk A."/>
            <person name="van Heerden A."/>
            <person name="van Vuuren N."/>
            <person name="Yilmaz N."/>
            <person name="Duong T.A."/>
            <person name="van der Merwe N.A."/>
            <person name="Wingfield M.J."/>
            <person name="Wingfield B.D."/>
        </authorList>
    </citation>
    <scope>NUCLEOTIDE SEQUENCE [LARGE SCALE GENOMIC DNA]</scope>
    <source>
        <strain evidence="10 11">CMW 18300</strain>
    </source>
</reference>
<evidence type="ECO:0000256" key="4">
    <source>
        <dbReference type="ARBA" id="ARBA00022833"/>
    </source>
</evidence>
<gene>
    <name evidence="10" type="ORF">Daus18300_005439</name>
</gene>
<dbReference type="Pfam" id="PF13637">
    <property type="entry name" value="Ank_4"/>
    <property type="match status" value="1"/>
</dbReference>
<evidence type="ECO:0000256" key="3">
    <source>
        <dbReference type="ARBA" id="ARBA00022771"/>
    </source>
</evidence>
<dbReference type="PROSITE" id="PS01357">
    <property type="entry name" value="ZF_ZZ_1"/>
    <property type="match status" value="1"/>
</dbReference>
<dbReference type="SUPFAM" id="SSF48403">
    <property type="entry name" value="Ankyrin repeat"/>
    <property type="match status" value="3"/>
</dbReference>
<feature type="region of interest" description="Disordered" evidence="8">
    <location>
        <begin position="1414"/>
        <end position="1455"/>
    </location>
</feature>
<comment type="caution">
    <text evidence="10">The sequence shown here is derived from an EMBL/GenBank/DDBJ whole genome shotgun (WGS) entry which is preliminary data.</text>
</comment>
<dbReference type="Gene3D" id="1.25.40.20">
    <property type="entry name" value="Ankyrin repeat-containing domain"/>
    <property type="match status" value="7"/>
</dbReference>
<keyword evidence="11" id="KW-1185">Reference proteome</keyword>
<feature type="repeat" description="ANK" evidence="6">
    <location>
        <begin position="1156"/>
        <end position="1188"/>
    </location>
</feature>
<feature type="repeat" description="ANK" evidence="6">
    <location>
        <begin position="976"/>
        <end position="1003"/>
    </location>
</feature>
<accession>A0ABR3X1B5</accession>
<organism evidence="10 11">
    <name type="scientific">Diaporthe australafricana</name>
    <dbReference type="NCBI Taxonomy" id="127596"/>
    <lineage>
        <taxon>Eukaryota</taxon>
        <taxon>Fungi</taxon>
        <taxon>Dikarya</taxon>
        <taxon>Ascomycota</taxon>
        <taxon>Pezizomycotina</taxon>
        <taxon>Sordariomycetes</taxon>
        <taxon>Sordariomycetidae</taxon>
        <taxon>Diaporthales</taxon>
        <taxon>Diaporthaceae</taxon>
        <taxon>Diaporthe</taxon>
    </lineage>
</organism>
<dbReference type="PANTHER" id="PTHR24198">
    <property type="entry name" value="ANKYRIN REPEAT AND PROTEIN KINASE DOMAIN-CONTAINING PROTEIN"/>
    <property type="match status" value="1"/>
</dbReference>
<keyword evidence="2" id="KW-0677">Repeat</keyword>
<dbReference type="Pfam" id="PF00023">
    <property type="entry name" value="Ank"/>
    <property type="match status" value="2"/>
</dbReference>
<protein>
    <recommendedName>
        <fullName evidence="9">ZZ-type domain-containing protein</fullName>
    </recommendedName>
</protein>
<dbReference type="PROSITE" id="PS50135">
    <property type="entry name" value="ZF_ZZ_2"/>
    <property type="match status" value="1"/>
</dbReference>
<dbReference type="SMART" id="SM00291">
    <property type="entry name" value="ZnF_ZZ"/>
    <property type="match status" value="1"/>
</dbReference>
<dbReference type="InterPro" id="IPR036770">
    <property type="entry name" value="Ankyrin_rpt-contain_sf"/>
</dbReference>
<feature type="repeat" description="ANK" evidence="6">
    <location>
        <begin position="910"/>
        <end position="942"/>
    </location>
</feature>
<dbReference type="Pfam" id="PF12796">
    <property type="entry name" value="Ank_2"/>
    <property type="match status" value="8"/>
</dbReference>
<feature type="domain" description="ZZ-type" evidence="9">
    <location>
        <begin position="1368"/>
        <end position="1421"/>
    </location>
</feature>
<keyword evidence="5 6" id="KW-0040">ANK repeat</keyword>
<evidence type="ECO:0000256" key="1">
    <source>
        <dbReference type="ARBA" id="ARBA00022723"/>
    </source>
</evidence>
<dbReference type="InterPro" id="IPR043145">
    <property type="entry name" value="Znf_ZZ_sf"/>
</dbReference>
<feature type="repeat" description="ANK" evidence="6">
    <location>
        <begin position="1189"/>
        <end position="1221"/>
    </location>
</feature>
<evidence type="ECO:0000259" key="9">
    <source>
        <dbReference type="PROSITE" id="PS50135"/>
    </source>
</evidence>
<feature type="repeat" description="ANK" evidence="6">
    <location>
        <begin position="1053"/>
        <end position="1085"/>
    </location>
</feature>
<sequence length="1455" mass="158376">MFRYLLERRREHSQIHLVVEGLHRCDTSWKELVGILTEVFGDDSLHGKLKVALFYRERADISEALGEVEEFRFKGPDLNGSPAKRPLSPLVSRVISDSPTLSIIQPVLSDTLTRCKDVTEMSLTIQSVQDDNGPRRTFNSMMLLLKDLPPCTADTVFICFKRLLSWGRIALGWVTHAKRPLSLNEIAVAVALTERQDSFTRGFDTQDFPIDSAAEVQYSFGSLLIIDNGYVTFGNDEVKQCFLNCLANEKQMQSEGADQVETEEKMEVAVPDETQITRVLLGYISLPELLGLTRLPEQNSNPDSPHGLHLNLARYAVQFWPIHYRAAARVQPEDESMSKMLRHIDCGNLSRLYTDLNPAALPPGILINNLFLLAAQLGFTNVIKAQDLDAEGEHGSTAIELASWNGHVETVKHLLRSCPSQRSGDLGQSCTHATIRGYVSVVELLLEHQKQTGNLPTLELEKLLGLAAQLGYKDQISLFSVYGADIDSSIEGVTPLQHAAENGYTSIAKYLLDAKNADVDAKSGTAKDPPIMLAASNGHLGVVRLLVAAGAEMATETNDHRTPLYVASKNGHESTVRCLLHHARVKGGNSERRIIDFRGPGGKTPLVAACSGKHAGTAHSLLEYGADVAITDDDTFSAAYYAICHGNSVLAESILEKRDTKNPIQGCGEMFVRAAEHGLVKVIHILMDSPMASNGVKLWNIEGGEGRTALHYAAQGGWIEIIHMLLEAGANVNKEDRNGSAPLELAAVAGEVETMKSLLSCGATAVKALAESETMLVRVAKSKPHKSHGEVVKILLDEAVDPNTKSSEEVPLLNVAVAAGNHGVVKTLLESPVDTKMESKWGWSPLHEAANWYRGSVKTSRLLVKAGIDPLGVDVDGWLPAHLAARSGNIQLLNFLTELHPKCLNSTDVDGLTPLHLAAFCNEPEALTWLLANSGEMNAQDNNNETAIMKAAASGCDASVRILMAAHADLSLRNKDGKTPLHYAARAGEIEIGRFILQGRSDILCWRDDNNYSALHEAIVNSEPEFAEMLLDEFYGTDDTGSLKDLSAAAKPNGRTPLISAVYGNQNQVVRRLLERKAEVEMRDSQNMSALRAAVDRDSGEIIDLLLDSSLTKFADINAGGGAQPTALHEAARKGKKILVSRLIYLGARVNAEGGQHNTALSAAAFSGYDEIVELLLQNGADASLHGGNLPNALGAAIYSETYELVESLIKAGADVNAKDNQGRTSVHLAARRGSWRVLHNLISEHGGDSSLTDTQGRKVVHHAAMSGDVELVVSLLDDEPDHSLDLDLPDSDGWTPLHHACRNGANFEVVEALVARGADVLKTTKDGWTAESLAVFHDAGDIANYIRAQCQNMEKLPLAQNWKIGESCTAWCDGCLLWPMIGMRWRCQDCQDFDFCFKCYWTAEQTHPDHKFISIPETDGIPSRGPEVIQEVDSECRSEGSATQSTDSGRRSDA</sequence>
<evidence type="ECO:0000256" key="2">
    <source>
        <dbReference type="ARBA" id="ARBA00022737"/>
    </source>
</evidence>
<keyword evidence="4" id="KW-0862">Zinc</keyword>
<dbReference type="Proteomes" id="UP001583177">
    <property type="component" value="Unassembled WGS sequence"/>
</dbReference>
<evidence type="ECO:0000256" key="5">
    <source>
        <dbReference type="ARBA" id="ARBA00023043"/>
    </source>
</evidence>
<dbReference type="PROSITE" id="PS50297">
    <property type="entry name" value="ANK_REP_REGION"/>
    <property type="match status" value="10"/>
</dbReference>
<proteinExistence type="predicted"/>
<name>A0ABR3X1B5_9PEZI</name>
<dbReference type="InterPro" id="IPR002110">
    <property type="entry name" value="Ankyrin_rpt"/>
</dbReference>
<evidence type="ECO:0000256" key="8">
    <source>
        <dbReference type="SAM" id="MobiDB-lite"/>
    </source>
</evidence>
<dbReference type="CDD" id="cd02249">
    <property type="entry name" value="ZZ"/>
    <property type="match status" value="1"/>
</dbReference>
<dbReference type="Pfam" id="PF00569">
    <property type="entry name" value="ZZ"/>
    <property type="match status" value="1"/>
</dbReference>
<dbReference type="PROSITE" id="PS50088">
    <property type="entry name" value="ANK_REPEAT"/>
    <property type="match status" value="13"/>
</dbReference>
<feature type="repeat" description="ANK" evidence="6">
    <location>
        <begin position="738"/>
        <end position="763"/>
    </location>
</feature>
<feature type="repeat" description="ANK" evidence="6">
    <location>
        <begin position="601"/>
        <end position="633"/>
    </location>
</feature>
<evidence type="ECO:0000256" key="7">
    <source>
        <dbReference type="PROSITE-ProRule" id="PRU00228"/>
    </source>
</evidence>
<dbReference type="Gene3D" id="3.30.60.90">
    <property type="match status" value="1"/>
</dbReference>